<dbReference type="PANTHER" id="PTHR34477">
    <property type="entry name" value="UPF0213 PROTEIN YHBQ"/>
    <property type="match status" value="1"/>
</dbReference>
<dbReference type="InterPro" id="IPR000305">
    <property type="entry name" value="GIY-YIG_endonuc"/>
</dbReference>
<evidence type="ECO:0000259" key="2">
    <source>
        <dbReference type="PROSITE" id="PS50164"/>
    </source>
</evidence>
<reference evidence="3 4" key="1">
    <citation type="journal article" date="2016" name="Environ. Microbiol.">
        <title>Genomic resolution of a cold subsurface aquifer community provides metabolic insights for novel microbes adapted to high CO concentrations.</title>
        <authorList>
            <person name="Probst A.J."/>
            <person name="Castelle C.J."/>
            <person name="Singh A."/>
            <person name="Brown C.T."/>
            <person name="Anantharaman K."/>
            <person name="Sharon I."/>
            <person name="Hug L.A."/>
            <person name="Burstein D."/>
            <person name="Emerson J.B."/>
            <person name="Thomas B.C."/>
            <person name="Banfield J.F."/>
        </authorList>
    </citation>
    <scope>NUCLEOTIDE SEQUENCE [LARGE SCALE GENOMIC DNA]</scope>
    <source>
        <strain evidence="3">CG2_30_44_31</strain>
    </source>
</reference>
<gene>
    <name evidence="3" type="ORF">AUK18_01025</name>
</gene>
<evidence type="ECO:0000313" key="4">
    <source>
        <dbReference type="Proteomes" id="UP000183605"/>
    </source>
</evidence>
<dbReference type="Proteomes" id="UP000183605">
    <property type="component" value="Unassembled WGS sequence"/>
</dbReference>
<dbReference type="Gene3D" id="3.40.1440.10">
    <property type="entry name" value="GIY-YIG endonuclease"/>
    <property type="match status" value="1"/>
</dbReference>
<evidence type="ECO:0000313" key="3">
    <source>
        <dbReference type="EMBL" id="OIP03914.1"/>
    </source>
</evidence>
<name>A0A1J5B7E6_9BACT</name>
<dbReference type="PANTHER" id="PTHR34477:SF1">
    <property type="entry name" value="UPF0213 PROTEIN YHBQ"/>
    <property type="match status" value="1"/>
</dbReference>
<evidence type="ECO:0000256" key="1">
    <source>
        <dbReference type="ARBA" id="ARBA00007435"/>
    </source>
</evidence>
<dbReference type="InterPro" id="IPR035901">
    <property type="entry name" value="GIY-YIG_endonuc_sf"/>
</dbReference>
<feature type="domain" description="GIY-YIG" evidence="2">
    <location>
        <begin position="1"/>
        <end position="77"/>
    </location>
</feature>
<dbReference type="AlphaFoldDB" id="A0A1J5B7E6"/>
<dbReference type="Pfam" id="PF01541">
    <property type="entry name" value="GIY-YIG"/>
    <property type="match status" value="1"/>
</dbReference>
<dbReference type="PROSITE" id="PS50164">
    <property type="entry name" value="GIY_YIG"/>
    <property type="match status" value="1"/>
</dbReference>
<dbReference type="InterPro" id="IPR050190">
    <property type="entry name" value="UPF0213_domain"/>
</dbReference>
<accession>A0A1J5B7E6</accession>
<dbReference type="CDD" id="cd10449">
    <property type="entry name" value="GIY-YIG_SLX1_like"/>
    <property type="match status" value="1"/>
</dbReference>
<proteinExistence type="inferred from homology"/>
<dbReference type="EMBL" id="MNXQ01000020">
    <property type="protein sequence ID" value="OIP03914.1"/>
    <property type="molecule type" value="Genomic_DNA"/>
</dbReference>
<dbReference type="SMART" id="SM00465">
    <property type="entry name" value="GIYc"/>
    <property type="match status" value="1"/>
</dbReference>
<organism evidence="3 4">
    <name type="scientific">Candidatus Beckwithbacteria bacterium CG2_30_44_31</name>
    <dbReference type="NCBI Taxonomy" id="1805035"/>
    <lineage>
        <taxon>Bacteria</taxon>
        <taxon>Candidatus Beckwithiibacteriota</taxon>
    </lineage>
</organism>
<sequence>MYFVYILISLKDNRFYIGLTSNLEIRLRSHFEGKVFSTKNRRPLKLLGYEAYLTKHEAGMREKYLKSSDGRKEMKIRFKQSLVNLK</sequence>
<dbReference type="SUPFAM" id="SSF82771">
    <property type="entry name" value="GIY-YIG endonuclease"/>
    <property type="match status" value="1"/>
</dbReference>
<protein>
    <recommendedName>
        <fullName evidence="2">GIY-YIG domain-containing protein</fullName>
    </recommendedName>
</protein>
<comment type="similarity">
    <text evidence="1">Belongs to the UPF0213 family.</text>
</comment>
<comment type="caution">
    <text evidence="3">The sequence shown here is derived from an EMBL/GenBank/DDBJ whole genome shotgun (WGS) entry which is preliminary data.</text>
</comment>